<keyword evidence="6 8" id="KW-0378">Hydrolase</keyword>
<name>A0A6A4Q128_LUPAL</name>
<evidence type="ECO:0000259" key="9">
    <source>
        <dbReference type="SMART" id="SM00856"/>
    </source>
</evidence>
<dbReference type="EMBL" id="WOCE01000009">
    <property type="protein sequence ID" value="KAE9607531.1"/>
    <property type="molecule type" value="Genomic_DNA"/>
</dbReference>
<dbReference type="GO" id="GO:0030599">
    <property type="term" value="F:pectinesterase activity"/>
    <property type="evidence" value="ECO:0007669"/>
    <property type="project" value="UniProtKB-UniRule"/>
</dbReference>
<dbReference type="AlphaFoldDB" id="A0A6A4Q128"/>
<reference evidence="11" key="1">
    <citation type="journal article" date="2020" name="Nat. Commun.">
        <title>Genome sequence of the cluster root forming white lupin.</title>
        <authorList>
            <person name="Hufnagel B."/>
            <person name="Marques A."/>
            <person name="Soriano A."/>
            <person name="Marques L."/>
            <person name="Divol F."/>
            <person name="Doumas P."/>
            <person name="Sallet E."/>
            <person name="Mancinotti D."/>
            <person name="Carrere S."/>
            <person name="Marande W."/>
            <person name="Arribat S."/>
            <person name="Keller J."/>
            <person name="Huneau C."/>
            <person name="Blein T."/>
            <person name="Aime D."/>
            <person name="Laguerre M."/>
            <person name="Taylor J."/>
            <person name="Schubert V."/>
            <person name="Nelson M."/>
            <person name="Geu-Flores F."/>
            <person name="Crespi M."/>
            <person name="Gallardo-Guerrero K."/>
            <person name="Delaux P.-M."/>
            <person name="Salse J."/>
            <person name="Berges H."/>
            <person name="Guyot R."/>
            <person name="Gouzy J."/>
            <person name="Peret B."/>
        </authorList>
    </citation>
    <scope>NUCLEOTIDE SEQUENCE [LARGE SCALE GENOMIC DNA]</scope>
    <source>
        <strain evidence="11">cv. Amiga</strain>
    </source>
</reference>
<proteinExistence type="inferred from homology"/>
<dbReference type="Gene3D" id="1.20.140.40">
    <property type="entry name" value="Invertase/pectin methylesterase inhibitor family protein"/>
    <property type="match status" value="1"/>
</dbReference>
<dbReference type="CDD" id="cd15798">
    <property type="entry name" value="PMEI-like_3"/>
    <property type="match status" value="1"/>
</dbReference>
<dbReference type="InterPro" id="IPR035513">
    <property type="entry name" value="Invertase/methylesterase_inhib"/>
</dbReference>
<dbReference type="SUPFAM" id="SSF51126">
    <property type="entry name" value="Pectin lyase-like"/>
    <property type="match status" value="1"/>
</dbReference>
<comment type="subcellular location">
    <subcellularLocation>
        <location evidence="1 8">Secreted</location>
        <location evidence="1 8">Cell wall</location>
    </subcellularLocation>
</comment>
<dbReference type="InterPro" id="IPR011050">
    <property type="entry name" value="Pectin_lyase_fold/virulence"/>
</dbReference>
<sequence length="332" mass="36908">MDKFLINCCFAFFLLYSLLLVHGIELSCNQTPYPHLCKHYIDTSHTTNKISTTLDASSSFNSFHDMALKVTMDQAINYHKLFSTMELNNFKDTRAKLAWEDCVELYEDTINQLNRSMISNNINDKLTWQSASIANHQTCQNGFIDFNLSSHLNYFPPMLTNFSKLLSNSLFISNTIALASSSSPLSSSESSTKQVGGRKLLSSHDGFPNWVSSSDRRLLQATRVAPLKADIVVAQDGSGNYKTISEGVAAASKLSGKGRIVVHVKAGIYKENVDIKKTVKKLMIIGDGIDATIVTANRNAQDGFTTFRTATFGKFRIIIPIYITNLCVIFLL</sequence>
<dbReference type="InterPro" id="IPR018040">
    <property type="entry name" value="Pectinesterase_Tyr_AS"/>
</dbReference>
<dbReference type="UniPathway" id="UPA00545">
    <property type="reaction ID" value="UER00823"/>
</dbReference>
<comment type="caution">
    <text evidence="10">The sequence shown here is derived from an EMBL/GenBank/DDBJ whole genome shotgun (WGS) entry which is preliminary data.</text>
</comment>
<dbReference type="InterPro" id="IPR012334">
    <property type="entry name" value="Pectin_lyas_fold"/>
</dbReference>
<keyword evidence="8" id="KW-0961">Cell wall biogenesis/degradation</keyword>
<evidence type="ECO:0000256" key="5">
    <source>
        <dbReference type="ARBA" id="ARBA00022512"/>
    </source>
</evidence>
<dbReference type="SMART" id="SM00856">
    <property type="entry name" value="PMEI"/>
    <property type="match status" value="1"/>
</dbReference>
<comment type="catalytic activity">
    <reaction evidence="8">
        <text>[(1-&gt;4)-alpha-D-galacturonosyl methyl ester](n) + n H2O = [(1-&gt;4)-alpha-D-galacturonosyl](n) + n methanol + n H(+)</text>
        <dbReference type="Rhea" id="RHEA:22380"/>
        <dbReference type="Rhea" id="RHEA-COMP:14570"/>
        <dbReference type="Rhea" id="RHEA-COMP:14573"/>
        <dbReference type="ChEBI" id="CHEBI:15377"/>
        <dbReference type="ChEBI" id="CHEBI:15378"/>
        <dbReference type="ChEBI" id="CHEBI:17790"/>
        <dbReference type="ChEBI" id="CHEBI:140522"/>
        <dbReference type="ChEBI" id="CHEBI:140523"/>
        <dbReference type="EC" id="3.1.1.11"/>
    </reaction>
</comment>
<protein>
    <recommendedName>
        <fullName evidence="8">Pectinesterase</fullName>
        <ecNumber evidence="8">3.1.1.11</ecNumber>
    </recommendedName>
</protein>
<evidence type="ECO:0000256" key="2">
    <source>
        <dbReference type="ARBA" id="ARBA00005184"/>
    </source>
</evidence>
<evidence type="ECO:0000256" key="4">
    <source>
        <dbReference type="ARBA" id="ARBA00007786"/>
    </source>
</evidence>
<keyword evidence="7 8" id="KW-0063">Aspartyl esterase</keyword>
<evidence type="ECO:0000256" key="6">
    <source>
        <dbReference type="ARBA" id="ARBA00022801"/>
    </source>
</evidence>
<feature type="signal peptide" evidence="8">
    <location>
        <begin position="1"/>
        <end position="23"/>
    </location>
</feature>
<comment type="pathway">
    <text evidence="2 8">Glycan metabolism; pectin degradation; 2-dehydro-3-deoxy-D-gluconate from pectin: step 1/5.</text>
</comment>
<accession>A0A6A4Q128</accession>
<keyword evidence="8" id="KW-0964">Secreted</keyword>
<comment type="similarity">
    <text evidence="4">In the C-terminal section; belongs to the pectinesterase family.</text>
</comment>
<evidence type="ECO:0000313" key="10">
    <source>
        <dbReference type="EMBL" id="KAE9607531.1"/>
    </source>
</evidence>
<dbReference type="Pfam" id="PF01095">
    <property type="entry name" value="Pectinesterase"/>
    <property type="match status" value="1"/>
</dbReference>
<dbReference type="GO" id="GO:0042545">
    <property type="term" value="P:cell wall modification"/>
    <property type="evidence" value="ECO:0007669"/>
    <property type="project" value="UniProtKB-UniRule"/>
</dbReference>
<evidence type="ECO:0000256" key="7">
    <source>
        <dbReference type="ARBA" id="ARBA00023085"/>
    </source>
</evidence>
<dbReference type="GO" id="GO:0004857">
    <property type="term" value="F:enzyme inhibitor activity"/>
    <property type="evidence" value="ECO:0007669"/>
    <property type="project" value="InterPro"/>
</dbReference>
<dbReference type="InterPro" id="IPR000070">
    <property type="entry name" value="Pectinesterase_cat"/>
</dbReference>
<dbReference type="Proteomes" id="UP000447434">
    <property type="component" value="Chromosome 9"/>
</dbReference>
<dbReference type="FunFam" id="1.20.140.40:FF:000025">
    <property type="entry name" value="Pectinesterase"/>
    <property type="match status" value="1"/>
</dbReference>
<organism evidence="10 11">
    <name type="scientific">Lupinus albus</name>
    <name type="common">White lupine</name>
    <name type="synonym">Lupinus termis</name>
    <dbReference type="NCBI Taxonomy" id="3870"/>
    <lineage>
        <taxon>Eukaryota</taxon>
        <taxon>Viridiplantae</taxon>
        <taxon>Streptophyta</taxon>
        <taxon>Embryophyta</taxon>
        <taxon>Tracheophyta</taxon>
        <taxon>Spermatophyta</taxon>
        <taxon>Magnoliopsida</taxon>
        <taxon>eudicotyledons</taxon>
        <taxon>Gunneridae</taxon>
        <taxon>Pentapetalae</taxon>
        <taxon>rosids</taxon>
        <taxon>fabids</taxon>
        <taxon>Fabales</taxon>
        <taxon>Fabaceae</taxon>
        <taxon>Papilionoideae</taxon>
        <taxon>50 kb inversion clade</taxon>
        <taxon>genistoids sensu lato</taxon>
        <taxon>core genistoids</taxon>
        <taxon>Genisteae</taxon>
        <taxon>Lupinus</taxon>
    </lineage>
</organism>
<dbReference type="Gene3D" id="2.160.20.10">
    <property type="entry name" value="Single-stranded right-handed beta-helix, Pectin lyase-like"/>
    <property type="match status" value="1"/>
</dbReference>
<keyword evidence="11" id="KW-1185">Reference proteome</keyword>
<comment type="similarity">
    <text evidence="3">In the N-terminal section; belongs to the PMEI family.</text>
</comment>
<dbReference type="PROSITE" id="PS00800">
    <property type="entry name" value="PECTINESTERASE_1"/>
    <property type="match status" value="1"/>
</dbReference>
<dbReference type="Pfam" id="PF04043">
    <property type="entry name" value="PMEI"/>
    <property type="match status" value="1"/>
</dbReference>
<dbReference type="PANTHER" id="PTHR31707">
    <property type="entry name" value="PECTINESTERASE"/>
    <property type="match status" value="1"/>
</dbReference>
<evidence type="ECO:0000256" key="3">
    <source>
        <dbReference type="ARBA" id="ARBA00006027"/>
    </source>
</evidence>
<dbReference type="SUPFAM" id="SSF101148">
    <property type="entry name" value="Plant invertase/pectin methylesterase inhibitor"/>
    <property type="match status" value="1"/>
</dbReference>
<gene>
    <name evidence="10" type="ORF">Lalb_Chr09g0331011</name>
</gene>
<dbReference type="InterPro" id="IPR006501">
    <property type="entry name" value="Pectinesterase_inhib_dom"/>
</dbReference>
<dbReference type="EC" id="3.1.1.11" evidence="8"/>
<evidence type="ECO:0000256" key="1">
    <source>
        <dbReference type="ARBA" id="ARBA00004191"/>
    </source>
</evidence>
<comment type="function">
    <text evidence="8">Acts in the modification of cell walls via demethylesterification of cell wall pectin.</text>
</comment>
<evidence type="ECO:0000256" key="8">
    <source>
        <dbReference type="RuleBase" id="RU000589"/>
    </source>
</evidence>
<keyword evidence="5 8" id="KW-0134">Cell wall</keyword>
<dbReference type="GO" id="GO:0045490">
    <property type="term" value="P:pectin catabolic process"/>
    <property type="evidence" value="ECO:0007669"/>
    <property type="project" value="UniProtKB-UniRule"/>
</dbReference>
<feature type="domain" description="Pectinesterase inhibitor" evidence="9">
    <location>
        <begin position="19"/>
        <end position="172"/>
    </location>
</feature>
<evidence type="ECO:0000313" key="11">
    <source>
        <dbReference type="Proteomes" id="UP000447434"/>
    </source>
</evidence>
<dbReference type="OrthoDB" id="2019149at2759"/>
<dbReference type="NCBIfam" id="TIGR01614">
    <property type="entry name" value="PME_inhib"/>
    <property type="match status" value="1"/>
</dbReference>
<feature type="chain" id="PRO_5025717998" description="Pectinesterase" evidence="8">
    <location>
        <begin position="24"/>
        <end position="332"/>
    </location>
</feature>
<keyword evidence="8" id="KW-0732">Signal</keyword>